<feature type="site" description="Electron transfer via tryptophanyl radical" evidence="6">
    <location>
        <position position="490"/>
    </location>
</feature>
<evidence type="ECO:0000256" key="5">
    <source>
        <dbReference type="PIRSR" id="PIRSR602081-1"/>
    </source>
</evidence>
<dbReference type="PROSITE" id="PS00691">
    <property type="entry name" value="DNA_PHOTOLYASES_1_2"/>
    <property type="match status" value="1"/>
</dbReference>
<feature type="binding site" evidence="5">
    <location>
        <begin position="480"/>
        <end position="482"/>
    </location>
    <ligand>
        <name>FAD</name>
        <dbReference type="ChEBI" id="CHEBI:57692"/>
    </ligand>
</feature>
<evidence type="ECO:0000313" key="8">
    <source>
        <dbReference type="EMBL" id="SCW04429.1"/>
    </source>
</evidence>
<keyword evidence="4" id="KW-0157">Chromophore</keyword>
<reference evidence="8 9" key="1">
    <citation type="submission" date="2016-03" db="EMBL/GenBank/DDBJ databases">
        <authorList>
            <person name="Devillers H."/>
        </authorList>
    </citation>
    <scope>NUCLEOTIDE SEQUENCE [LARGE SCALE GENOMIC DNA]</scope>
    <source>
        <strain evidence="8">CBS 6772</strain>
    </source>
</reference>
<keyword evidence="9" id="KW-1185">Reference proteome</keyword>
<accession>A0A1G4MKL8</accession>
<sequence length="573" mass="66573">MKRRLSAGSSAVKKAKPSENFKEYYQPNPLYYPNPISWKDANNFNNGKRSKPITLLNAFISGKQKMNSQLETVVHWFRCDLRVQDNSALSNALKHLETARKANKGADLVALFVINEDDWRAHLESGWKLKFILNAVANLRKSLALMNVPLVVKIFNHKERKLSNTNEFADWFKSVCLSLSKNSSTLVTTNAQYEYDEIDRDLRISKRVDEKFSFQIYHDQCVVEPGTLTTGKGSQYTVFTPWYKKWVQYLDTHKKSNDIIDVKTVSKDAKVNKELKAFDSDDYGLPKEFTSYLQDTKLDVPPANEEDALKLLEEFIESGKIGNYNDKKDILSLDNTSHLSVYITNGLISTRTVVNRCFHANDDSLMHKDIKQNNSMETFIKEVAWRDFYRHVMCNWPYLSMELAFKFETMDIRWENDEEKYRKWCLGETGLPIVDAIMRKLLHTGYINNRSRMIVASFLTKNLLVDWRWGERWFRKHLLDADLSSNSGGWGFCSSTGVDAQPFFRIFNMKLQSEKYDPKAKFIKNWIPELRDVANPHLLHESGSHVNIKGYPKPIVDLKESRDKALELYREAI</sequence>
<feature type="site" description="Electron transfer via tryptophanyl radical" evidence="6">
    <location>
        <position position="414"/>
    </location>
</feature>
<dbReference type="InterPro" id="IPR014729">
    <property type="entry name" value="Rossmann-like_a/b/a_fold"/>
</dbReference>
<feature type="binding site" evidence="5">
    <location>
        <position position="379"/>
    </location>
    <ligand>
        <name>FAD</name>
        <dbReference type="ChEBI" id="CHEBI:57692"/>
    </ligand>
</feature>
<name>A0A1G4MKL8_LACFM</name>
<feature type="binding site" evidence="5">
    <location>
        <begin position="382"/>
        <end position="389"/>
    </location>
    <ligand>
        <name>FAD</name>
        <dbReference type="ChEBI" id="CHEBI:57692"/>
    </ligand>
</feature>
<dbReference type="InterPro" id="IPR005101">
    <property type="entry name" value="Cryptochr/Photolyase_FAD-bd"/>
</dbReference>
<dbReference type="PANTHER" id="PTHR11455">
    <property type="entry name" value="CRYPTOCHROME"/>
    <property type="match status" value="1"/>
</dbReference>
<dbReference type="GO" id="GO:0003677">
    <property type="term" value="F:DNA binding"/>
    <property type="evidence" value="ECO:0007669"/>
    <property type="project" value="TreeGrafter"/>
</dbReference>
<dbReference type="InterPro" id="IPR006050">
    <property type="entry name" value="DNA_photolyase_N"/>
</dbReference>
<dbReference type="GO" id="GO:0043153">
    <property type="term" value="P:entrainment of circadian clock by photoperiod"/>
    <property type="evidence" value="ECO:0007669"/>
    <property type="project" value="TreeGrafter"/>
</dbReference>
<dbReference type="GO" id="GO:0071949">
    <property type="term" value="F:FAD binding"/>
    <property type="evidence" value="ECO:0007669"/>
    <property type="project" value="TreeGrafter"/>
</dbReference>
<dbReference type="PROSITE" id="PS51645">
    <property type="entry name" value="PHR_CRY_ALPHA_BETA"/>
    <property type="match status" value="1"/>
</dbReference>
<dbReference type="OrthoDB" id="435881at2759"/>
<gene>
    <name evidence="8" type="ORF">LAFE_0H13322G</name>
</gene>
<dbReference type="Pfam" id="PF03441">
    <property type="entry name" value="FAD_binding_7"/>
    <property type="match status" value="1"/>
</dbReference>
<feature type="binding site" evidence="5">
    <location>
        <begin position="336"/>
        <end position="340"/>
    </location>
    <ligand>
        <name>FAD</name>
        <dbReference type="ChEBI" id="CHEBI:57692"/>
    </ligand>
</feature>
<dbReference type="PANTHER" id="PTHR11455:SF18">
    <property type="entry name" value="SI:CH1073-390K14.1"/>
    <property type="match status" value="1"/>
</dbReference>
<proteinExistence type="inferred from homology"/>
<dbReference type="Gene3D" id="1.25.40.80">
    <property type="match status" value="1"/>
</dbReference>
<dbReference type="SUPFAM" id="SSF48173">
    <property type="entry name" value="Cryptochrome/photolyase FAD-binding domain"/>
    <property type="match status" value="1"/>
</dbReference>
<evidence type="ECO:0000256" key="6">
    <source>
        <dbReference type="PIRSR" id="PIRSR602081-2"/>
    </source>
</evidence>
<evidence type="ECO:0000313" key="9">
    <source>
        <dbReference type="Proteomes" id="UP000190831"/>
    </source>
</evidence>
<organism evidence="8 9">
    <name type="scientific">Lachancea fermentati</name>
    <name type="common">Zygosaccharomyces fermentati</name>
    <dbReference type="NCBI Taxonomy" id="4955"/>
    <lineage>
        <taxon>Eukaryota</taxon>
        <taxon>Fungi</taxon>
        <taxon>Dikarya</taxon>
        <taxon>Ascomycota</taxon>
        <taxon>Saccharomycotina</taxon>
        <taxon>Saccharomycetes</taxon>
        <taxon>Saccharomycetales</taxon>
        <taxon>Saccharomycetaceae</taxon>
        <taxon>Lachancea</taxon>
    </lineage>
</organism>
<dbReference type="EMBL" id="LT598491">
    <property type="protein sequence ID" value="SCW04429.1"/>
    <property type="molecule type" value="Genomic_DNA"/>
</dbReference>
<dbReference type="PROSITE" id="PS00394">
    <property type="entry name" value="DNA_PHOTOLYASES_1_1"/>
    <property type="match status" value="1"/>
</dbReference>
<evidence type="ECO:0000256" key="2">
    <source>
        <dbReference type="ARBA" id="ARBA00022630"/>
    </source>
</evidence>
<feature type="domain" description="Photolyase/cryptochrome alpha/beta" evidence="7">
    <location>
        <begin position="71"/>
        <end position="222"/>
    </location>
</feature>
<dbReference type="GO" id="GO:0006139">
    <property type="term" value="P:nucleobase-containing compound metabolic process"/>
    <property type="evidence" value="ECO:0007669"/>
    <property type="project" value="UniProtKB-ARBA"/>
</dbReference>
<dbReference type="Pfam" id="PF00875">
    <property type="entry name" value="DNA_photolyase"/>
    <property type="match status" value="1"/>
</dbReference>
<dbReference type="InterPro" id="IPR036155">
    <property type="entry name" value="Crypto/Photolyase_N_sf"/>
</dbReference>
<dbReference type="GO" id="GO:0005737">
    <property type="term" value="C:cytoplasm"/>
    <property type="evidence" value="ECO:0007669"/>
    <property type="project" value="TreeGrafter"/>
</dbReference>
<evidence type="ECO:0000256" key="4">
    <source>
        <dbReference type="ARBA" id="ARBA00022991"/>
    </source>
</evidence>
<evidence type="ECO:0000259" key="7">
    <source>
        <dbReference type="PROSITE" id="PS51645"/>
    </source>
</evidence>
<dbReference type="Gene3D" id="3.40.50.620">
    <property type="entry name" value="HUPs"/>
    <property type="match status" value="1"/>
</dbReference>
<dbReference type="GO" id="GO:0005634">
    <property type="term" value="C:nucleus"/>
    <property type="evidence" value="ECO:0007669"/>
    <property type="project" value="TreeGrafter"/>
</dbReference>
<dbReference type="InterPro" id="IPR018394">
    <property type="entry name" value="DNA_photolyase_1_CS_C"/>
</dbReference>
<dbReference type="InterPro" id="IPR036134">
    <property type="entry name" value="Crypto/Photolyase_FAD-like_sf"/>
</dbReference>
<keyword evidence="3 5" id="KW-0274">FAD</keyword>
<dbReference type="InterPro" id="IPR002081">
    <property type="entry name" value="Cryptochrome/DNA_photolyase_1"/>
</dbReference>
<dbReference type="SUPFAM" id="SSF52425">
    <property type="entry name" value="Cryptochrome/photolyase, N-terminal domain"/>
    <property type="match status" value="1"/>
</dbReference>
<comment type="cofactor">
    <cofactor evidence="5">
        <name>FAD</name>
        <dbReference type="ChEBI" id="CHEBI:57692"/>
    </cofactor>
    <text evidence="5">Binds 1 FAD per subunit.</text>
</comment>
<keyword evidence="2 5" id="KW-0285">Flavoprotein</keyword>
<evidence type="ECO:0000256" key="3">
    <source>
        <dbReference type="ARBA" id="ARBA00022827"/>
    </source>
</evidence>
<dbReference type="GO" id="GO:0003904">
    <property type="term" value="F:deoxyribodipyrimidine photo-lyase activity"/>
    <property type="evidence" value="ECO:0007669"/>
    <property type="project" value="TreeGrafter"/>
</dbReference>
<dbReference type="Gene3D" id="1.10.579.10">
    <property type="entry name" value="DNA Cyclobutane Dipyrimidine Photolyase, subunit A, domain 3"/>
    <property type="match status" value="1"/>
</dbReference>
<dbReference type="STRING" id="4955.A0A1G4MKL8"/>
<feature type="site" description="Electron transfer via tryptophanyl radical" evidence="6">
    <location>
        <position position="467"/>
    </location>
</feature>
<dbReference type="OMA" id="YTVFTPY"/>
<feature type="binding site" evidence="5">
    <location>
        <position position="324"/>
    </location>
    <ligand>
        <name>FAD</name>
        <dbReference type="ChEBI" id="CHEBI:57692"/>
    </ligand>
</feature>
<dbReference type="Proteomes" id="UP000190831">
    <property type="component" value="Chromosome H"/>
</dbReference>
<protein>
    <submittedName>
        <fullName evidence="8">LAFE_0H13322g1_1</fullName>
    </submittedName>
</protein>
<comment type="similarity">
    <text evidence="1">Belongs to the DNA photolyase class-1 family.</text>
</comment>
<dbReference type="AlphaFoldDB" id="A0A1G4MKL8"/>
<dbReference type="GO" id="GO:0032922">
    <property type="term" value="P:circadian regulation of gene expression"/>
    <property type="evidence" value="ECO:0007669"/>
    <property type="project" value="TreeGrafter"/>
</dbReference>
<evidence type="ECO:0000256" key="1">
    <source>
        <dbReference type="ARBA" id="ARBA00005862"/>
    </source>
</evidence>
<dbReference type="PRINTS" id="PR00147">
    <property type="entry name" value="DNAPHOTLYASE"/>
</dbReference>
<dbReference type="GO" id="GO:0006950">
    <property type="term" value="P:response to stress"/>
    <property type="evidence" value="ECO:0007669"/>
    <property type="project" value="UniProtKB-ARBA"/>
</dbReference>